<gene>
    <name evidence="1" type="ORF">K435DRAFT_790383</name>
</gene>
<reference evidence="1 2" key="1">
    <citation type="journal article" date="2019" name="Nat. Ecol. Evol.">
        <title>Megaphylogeny resolves global patterns of mushroom evolution.</title>
        <authorList>
            <person name="Varga T."/>
            <person name="Krizsan K."/>
            <person name="Foldi C."/>
            <person name="Dima B."/>
            <person name="Sanchez-Garcia M."/>
            <person name="Sanchez-Ramirez S."/>
            <person name="Szollosi G.J."/>
            <person name="Szarkandi J.G."/>
            <person name="Papp V."/>
            <person name="Albert L."/>
            <person name="Andreopoulos W."/>
            <person name="Angelini C."/>
            <person name="Antonin V."/>
            <person name="Barry K.W."/>
            <person name="Bougher N.L."/>
            <person name="Buchanan P."/>
            <person name="Buyck B."/>
            <person name="Bense V."/>
            <person name="Catcheside P."/>
            <person name="Chovatia M."/>
            <person name="Cooper J."/>
            <person name="Damon W."/>
            <person name="Desjardin D."/>
            <person name="Finy P."/>
            <person name="Geml J."/>
            <person name="Haridas S."/>
            <person name="Hughes K."/>
            <person name="Justo A."/>
            <person name="Karasinski D."/>
            <person name="Kautmanova I."/>
            <person name="Kiss B."/>
            <person name="Kocsube S."/>
            <person name="Kotiranta H."/>
            <person name="LaButti K.M."/>
            <person name="Lechner B.E."/>
            <person name="Liimatainen K."/>
            <person name="Lipzen A."/>
            <person name="Lukacs Z."/>
            <person name="Mihaltcheva S."/>
            <person name="Morgado L.N."/>
            <person name="Niskanen T."/>
            <person name="Noordeloos M.E."/>
            <person name="Ohm R.A."/>
            <person name="Ortiz-Santana B."/>
            <person name="Ovrebo C."/>
            <person name="Racz N."/>
            <person name="Riley R."/>
            <person name="Savchenko A."/>
            <person name="Shiryaev A."/>
            <person name="Soop K."/>
            <person name="Spirin V."/>
            <person name="Szebenyi C."/>
            <person name="Tomsovsky M."/>
            <person name="Tulloss R.E."/>
            <person name="Uehling J."/>
            <person name="Grigoriev I.V."/>
            <person name="Vagvolgyi C."/>
            <person name="Papp T."/>
            <person name="Martin F.M."/>
            <person name="Miettinen O."/>
            <person name="Hibbett D.S."/>
            <person name="Nagy L.G."/>
        </authorList>
    </citation>
    <scope>NUCLEOTIDE SEQUENCE [LARGE SCALE GENOMIC DNA]</scope>
    <source>
        <strain evidence="1 2">CBS 962.96</strain>
    </source>
</reference>
<evidence type="ECO:0000313" key="1">
    <source>
        <dbReference type="EMBL" id="THV05282.1"/>
    </source>
</evidence>
<proteinExistence type="predicted"/>
<protein>
    <submittedName>
        <fullName evidence="1">Uncharacterized protein</fullName>
    </submittedName>
</protein>
<sequence>MTLISVSELRYFSGANVEESESPVSGLTASWKAATRCWWRASVKALLKDSRESQAVIVHRVDYTRVHAHALKLFLTSEHKPLKLWVRTDSARESYRTAIVPRGELAGTVLEPMQPVESNFEKLGLTPLTYSQELLAFGYYANYRCNPKQIIEYFIAFSTIVRLMDNLSSCPQPLQEILASEESRQQDHLKIDCDEDIPDEFIENAYKSGLKMTWSDPSDGASRQKFTRGWLSG</sequence>
<evidence type="ECO:0000313" key="2">
    <source>
        <dbReference type="Proteomes" id="UP000297245"/>
    </source>
</evidence>
<keyword evidence="2" id="KW-1185">Reference proteome</keyword>
<name>A0A4S8MQU2_DENBC</name>
<accession>A0A4S8MQU2</accession>
<dbReference type="Proteomes" id="UP000297245">
    <property type="component" value="Unassembled WGS sequence"/>
</dbReference>
<organism evidence="1 2">
    <name type="scientific">Dendrothele bispora (strain CBS 962.96)</name>
    <dbReference type="NCBI Taxonomy" id="1314807"/>
    <lineage>
        <taxon>Eukaryota</taxon>
        <taxon>Fungi</taxon>
        <taxon>Dikarya</taxon>
        <taxon>Basidiomycota</taxon>
        <taxon>Agaricomycotina</taxon>
        <taxon>Agaricomycetes</taxon>
        <taxon>Agaricomycetidae</taxon>
        <taxon>Agaricales</taxon>
        <taxon>Agaricales incertae sedis</taxon>
        <taxon>Dendrothele</taxon>
    </lineage>
</organism>
<dbReference type="OrthoDB" id="3039177at2759"/>
<dbReference type="AlphaFoldDB" id="A0A4S8MQU2"/>
<dbReference type="EMBL" id="ML179050">
    <property type="protein sequence ID" value="THV05282.1"/>
    <property type="molecule type" value="Genomic_DNA"/>
</dbReference>